<dbReference type="Proteomes" id="UP000033935">
    <property type="component" value="Unassembled WGS sequence"/>
</dbReference>
<protein>
    <submittedName>
        <fullName evidence="1">Uncharacterized protein</fullName>
    </submittedName>
</protein>
<accession>A0A0G0QRQ3</accession>
<comment type="caution">
    <text evidence="1">The sequence shown here is derived from an EMBL/GenBank/DDBJ whole genome shotgun (WGS) entry which is preliminary data.</text>
</comment>
<evidence type="ECO:0000313" key="1">
    <source>
        <dbReference type="EMBL" id="KKR04307.1"/>
    </source>
</evidence>
<reference evidence="1 2" key="1">
    <citation type="journal article" date="2015" name="Nature">
        <title>rRNA introns, odd ribosomes, and small enigmatic genomes across a large radiation of phyla.</title>
        <authorList>
            <person name="Brown C.T."/>
            <person name="Hug L.A."/>
            <person name="Thomas B.C."/>
            <person name="Sharon I."/>
            <person name="Castelle C.J."/>
            <person name="Singh A."/>
            <person name="Wilkins M.J."/>
            <person name="Williams K.H."/>
            <person name="Banfield J.F."/>
        </authorList>
    </citation>
    <scope>NUCLEOTIDE SEQUENCE [LARGE SCALE GENOMIC DNA]</scope>
</reference>
<gene>
    <name evidence="1" type="ORF">UT30_C0009G0017</name>
</gene>
<name>A0A0G0QRQ3_9BACT</name>
<proteinExistence type="predicted"/>
<dbReference type="EMBL" id="LBWG01000009">
    <property type="protein sequence ID" value="KKR04307.1"/>
    <property type="molecule type" value="Genomic_DNA"/>
</dbReference>
<organism evidence="1 2">
    <name type="scientific">Candidatus Uhrbacteria bacterium GW2011_GWF2_39_13</name>
    <dbReference type="NCBI Taxonomy" id="1618995"/>
    <lineage>
        <taxon>Bacteria</taxon>
        <taxon>Candidatus Uhriibacteriota</taxon>
    </lineage>
</organism>
<evidence type="ECO:0000313" key="2">
    <source>
        <dbReference type="Proteomes" id="UP000033935"/>
    </source>
</evidence>
<dbReference type="AlphaFoldDB" id="A0A0G0QRQ3"/>
<sequence>MVRNEYGYQPQSALIETQISRKPESVEYHILSEQQKKYFTKLDIKDSWKCDTILNKITSIREKYGLDYSANNIMLQNAIQDIRRVRGIVVASFITDPLVQAVEKIHPLPINERLALDDINPLFQHVAHFAEKIGGLYWDPQLTRNIESGNLQKEDMEPLFREKDSIVKKTAPIEDPNLYQEYSNDIVSTLDYVFKWNQDTRPIPEKLLSLGNDLGDHFGQHSYLKGIDINQLRTFTDQSQGNVIVLVANASSGIIEAGIVAYYMNTFLHIPTVIDPIIFSKSSTRSLVVSQKETEGMDDDAIASAIRQGKHFKEEKKTDLSRWVKFDPQLFPIKKFISSNTFGRTKKQTLAIPFDDTILGVGTSMKVAYNEALTKYGKDQLLLGTYPKKSLRIA</sequence>